<evidence type="ECO:0000256" key="1">
    <source>
        <dbReference type="SAM" id="MobiDB-lite"/>
    </source>
</evidence>
<dbReference type="EMBL" id="CANTFM010001262">
    <property type="protein sequence ID" value="CAI5737535.1"/>
    <property type="molecule type" value="Genomic_DNA"/>
</dbReference>
<reference evidence="2" key="1">
    <citation type="submission" date="2022-12" db="EMBL/GenBank/DDBJ databases">
        <authorList>
            <person name="Webb A."/>
        </authorList>
    </citation>
    <scope>NUCLEOTIDE SEQUENCE</scope>
    <source>
        <strain evidence="2">Pd1</strain>
    </source>
</reference>
<dbReference type="AlphaFoldDB" id="A0AAV0UP30"/>
<name>A0AAV0UP30_9STRA</name>
<sequence length="202" mass="23100">MRLSGFFQNVWDLVRRSFEDCTSCCDMLDPDYYRKTSPGVYTTPQMFNHWDHDVKHDFTQSRYQSSLSLSTSSQVDLTQNSTSSGSRLCADSSSNNPYYNKERNRRVQFLFYSGSVRPSSTGGLYSSGYRSDMISNDALSMQPTSPAAIKLPRINHDMPCFFSPRDTLQSPMSAPIYSPHIFKITEQQTRRSTGCYSMQFGR</sequence>
<evidence type="ECO:0000313" key="3">
    <source>
        <dbReference type="Proteomes" id="UP001162029"/>
    </source>
</evidence>
<proteinExistence type="predicted"/>
<keyword evidence="3" id="KW-1185">Reference proteome</keyword>
<dbReference type="Proteomes" id="UP001162029">
    <property type="component" value="Unassembled WGS sequence"/>
</dbReference>
<gene>
    <name evidence="2" type="ORF">PDE001_LOCUS6636</name>
</gene>
<feature type="region of interest" description="Disordered" evidence="1">
    <location>
        <begin position="74"/>
        <end position="99"/>
    </location>
</feature>
<evidence type="ECO:0000313" key="2">
    <source>
        <dbReference type="EMBL" id="CAI5737535.1"/>
    </source>
</evidence>
<protein>
    <submittedName>
        <fullName evidence="2">Uncharacterized protein</fullName>
    </submittedName>
</protein>
<comment type="caution">
    <text evidence="2">The sequence shown here is derived from an EMBL/GenBank/DDBJ whole genome shotgun (WGS) entry which is preliminary data.</text>
</comment>
<organism evidence="2 3">
    <name type="scientific">Peronospora destructor</name>
    <dbReference type="NCBI Taxonomy" id="86335"/>
    <lineage>
        <taxon>Eukaryota</taxon>
        <taxon>Sar</taxon>
        <taxon>Stramenopiles</taxon>
        <taxon>Oomycota</taxon>
        <taxon>Peronosporomycetes</taxon>
        <taxon>Peronosporales</taxon>
        <taxon>Peronosporaceae</taxon>
        <taxon>Peronospora</taxon>
    </lineage>
</organism>
<feature type="compositionally biased region" description="Polar residues" evidence="1">
    <location>
        <begin position="80"/>
        <end position="98"/>
    </location>
</feature>
<accession>A0AAV0UP30</accession>